<dbReference type="Pfam" id="PF04130">
    <property type="entry name" value="GCP_C_terminal"/>
    <property type="match status" value="1"/>
</dbReference>
<dbReference type="AlphaFoldDB" id="A0A1J4L6D0"/>
<dbReference type="InterPro" id="IPR042241">
    <property type="entry name" value="GCP_C_sf"/>
</dbReference>
<feature type="domain" description="Gamma tubulin complex component C-terminal" evidence="8">
    <location>
        <begin position="674"/>
        <end position="815"/>
    </location>
</feature>
<dbReference type="VEuPathDB" id="TrichDB:TRFO_02532"/>
<evidence type="ECO:0000313" key="10">
    <source>
        <dbReference type="Proteomes" id="UP000179807"/>
    </source>
</evidence>
<dbReference type="GO" id="GO:0005874">
    <property type="term" value="C:microtubule"/>
    <property type="evidence" value="ECO:0007669"/>
    <property type="project" value="UniProtKB-KW"/>
</dbReference>
<evidence type="ECO:0000256" key="1">
    <source>
        <dbReference type="ARBA" id="ARBA00004245"/>
    </source>
</evidence>
<evidence type="ECO:0000256" key="7">
    <source>
        <dbReference type="SAM" id="MobiDB-lite"/>
    </source>
</evidence>
<evidence type="ECO:0000313" key="9">
    <source>
        <dbReference type="EMBL" id="OHT17501.1"/>
    </source>
</evidence>
<evidence type="ECO:0000256" key="5">
    <source>
        <dbReference type="ARBA" id="ARBA00023212"/>
    </source>
</evidence>
<keyword evidence="3" id="KW-0963">Cytoplasm</keyword>
<evidence type="ECO:0000256" key="2">
    <source>
        <dbReference type="ARBA" id="ARBA00010337"/>
    </source>
</evidence>
<keyword evidence="10" id="KW-1185">Reference proteome</keyword>
<keyword evidence="5" id="KW-0206">Cytoskeleton</keyword>
<evidence type="ECO:0000259" key="8">
    <source>
        <dbReference type="Pfam" id="PF04130"/>
    </source>
</evidence>
<feature type="compositionally biased region" description="Basic and acidic residues" evidence="7">
    <location>
        <begin position="339"/>
        <end position="350"/>
    </location>
</feature>
<feature type="region of interest" description="Disordered" evidence="7">
    <location>
        <begin position="319"/>
        <end position="368"/>
    </location>
</feature>
<comment type="subcellular location">
    <subcellularLocation>
        <location evidence="1">Cytoplasm</location>
        <location evidence="1">Cytoskeleton</location>
    </subcellularLocation>
</comment>
<comment type="caution">
    <text evidence="9">The sequence shown here is derived from an EMBL/GenBank/DDBJ whole genome shotgun (WGS) entry which is preliminary data.</text>
</comment>
<dbReference type="EMBL" id="MLAK01000002">
    <property type="protein sequence ID" value="OHT17501.1"/>
    <property type="molecule type" value="Genomic_DNA"/>
</dbReference>
<accession>A0A1J4L6D0</accession>
<reference evidence="9" key="1">
    <citation type="submission" date="2016-10" db="EMBL/GenBank/DDBJ databases">
        <authorList>
            <person name="Benchimol M."/>
            <person name="Almeida L.G."/>
            <person name="Vasconcelos A.T."/>
            <person name="Perreira-Neves A."/>
            <person name="Rosa I.A."/>
            <person name="Tasca T."/>
            <person name="Bogo M.R."/>
            <person name="de Souza W."/>
        </authorList>
    </citation>
    <scope>NUCLEOTIDE SEQUENCE [LARGE SCALE GENOMIC DNA]</scope>
    <source>
        <strain evidence="9">K</strain>
    </source>
</reference>
<feature type="compositionally biased region" description="Low complexity" evidence="7">
    <location>
        <begin position="472"/>
        <end position="503"/>
    </location>
</feature>
<proteinExistence type="inferred from homology"/>
<dbReference type="GeneID" id="94825450"/>
<evidence type="ECO:0000256" key="6">
    <source>
        <dbReference type="SAM" id="Coils"/>
    </source>
</evidence>
<keyword evidence="6" id="KW-0175">Coiled coil</keyword>
<dbReference type="OrthoDB" id="10598120at2759"/>
<dbReference type="Gene3D" id="1.20.120.1900">
    <property type="entry name" value="Gamma-tubulin complex, C-terminal domain"/>
    <property type="match status" value="1"/>
</dbReference>
<gene>
    <name evidence="9" type="ORF">TRFO_02532</name>
</gene>
<dbReference type="InterPro" id="IPR040457">
    <property type="entry name" value="GCP_C"/>
</dbReference>
<dbReference type="GO" id="GO:0043015">
    <property type="term" value="F:gamma-tubulin binding"/>
    <property type="evidence" value="ECO:0007669"/>
    <property type="project" value="InterPro"/>
</dbReference>
<protein>
    <recommendedName>
        <fullName evidence="8">Gamma tubulin complex component C-terminal domain-containing protein</fullName>
    </recommendedName>
</protein>
<dbReference type="Proteomes" id="UP000179807">
    <property type="component" value="Unassembled WGS sequence"/>
</dbReference>
<sequence length="867" mass="101447">MRLWAAAFQEFARPIYSLAFLSDVDKDPIFQTVFEPIQFDVAAAGRLLRLLREAVPSHPLFDLADEYMERFLKLENCVEEYQKKCQQSILNIENKWNEYHKDNFNQRMKEFEMEKFEIRDRLHQTEMILLLKMKENMKEKQERLAILQKEIDTFDKLRRKKEAEEKQENKEYIDNLVANKAVTPIFRPMSTEEQIMVEREKLDLFMEFRQQMIDLGASEEHIMSFFPDLNLPENELEALGINYHSDESIYEEEEEKETFFKLLIDEEAKNDSKVEIKENQNIEKSEIEQKENYFQDMKHSKEESKEDIKEIFRPKIRRPNFYGKDDDSKPTTFEEFMEDEKKRKESRPKTFAEFVEDERKRNEDKPKTFDEFIEDEQRRGLRTGPLKSQKNEEKIDNTIVIGQEIQEELQDLAELNLGIDDEEEEEDDRKQIKKYTKCAQNLDDDDDSLMETQMITRPKVRFQQNIIDEASRTNQRNTNRNLNNDNNRESSQNINITNTQNISDNVASHDPNDNQDSNNNDNINPTPQNANQEQDNHDNNPNNSSINHKNEDNDDEIVVNAPPLKTIPALFHRLVIPSFKIHYRVVSMALFSIFKSRNEFQRQITALSKTFLITACSETDEFVKLFSDIPYGPGSFIRIGKSFANIATNLNFDGTIQIGTASEPPTSVADIIERINVMPVEVKPNPIFNLLLTSSIIQCYISMFRVILMLKLARAAVDKMWFLTRDSYMHRPDSRASALMLRFVTCTETYFHATALAPAAKALEQVCEGVETIEECNKKHEDILRNLLTMSLLNPNTKAIRTPLLQSLVEICKYVYEPLISGKKVSIDDFEDSAGKFALILHELNSAISENEMFRFLDTLFADFMIR</sequence>
<name>A0A1J4L6D0_9EUKA</name>
<comment type="similarity">
    <text evidence="2">Belongs to the TUBGCP family.</text>
</comment>
<feature type="coiled-coil region" evidence="6">
    <location>
        <begin position="130"/>
        <end position="167"/>
    </location>
</feature>
<evidence type="ECO:0000256" key="4">
    <source>
        <dbReference type="ARBA" id="ARBA00022701"/>
    </source>
</evidence>
<feature type="compositionally biased region" description="Low complexity" evidence="7">
    <location>
        <begin position="514"/>
        <end position="547"/>
    </location>
</feature>
<organism evidence="9 10">
    <name type="scientific">Tritrichomonas foetus</name>
    <dbReference type="NCBI Taxonomy" id="1144522"/>
    <lineage>
        <taxon>Eukaryota</taxon>
        <taxon>Metamonada</taxon>
        <taxon>Parabasalia</taxon>
        <taxon>Tritrichomonadida</taxon>
        <taxon>Tritrichomonadidae</taxon>
        <taxon>Tritrichomonas</taxon>
    </lineage>
</organism>
<dbReference type="RefSeq" id="XP_068370637.1">
    <property type="nucleotide sequence ID" value="XM_068490746.1"/>
</dbReference>
<evidence type="ECO:0000256" key="3">
    <source>
        <dbReference type="ARBA" id="ARBA00022490"/>
    </source>
</evidence>
<feature type="compositionally biased region" description="Basic and acidic residues" evidence="7">
    <location>
        <begin position="357"/>
        <end position="368"/>
    </location>
</feature>
<feature type="region of interest" description="Disordered" evidence="7">
    <location>
        <begin position="455"/>
        <end position="551"/>
    </location>
</feature>
<keyword evidence="4" id="KW-0493">Microtubule</keyword>